<dbReference type="EMBL" id="MF403008">
    <property type="protein sequence ID" value="AUZ94957.1"/>
    <property type="molecule type" value="Genomic_DNA"/>
</dbReference>
<name>A0A2L0UZK1_9CAUD</name>
<keyword evidence="2" id="KW-1185">Reference proteome</keyword>
<evidence type="ECO:0000313" key="2">
    <source>
        <dbReference type="Proteomes" id="UP000223025"/>
    </source>
</evidence>
<proteinExistence type="predicted"/>
<reference evidence="1 2" key="1">
    <citation type="submission" date="2017-06" db="EMBL/GenBank/DDBJ databases">
        <authorList>
            <person name="Kim H.J."/>
            <person name="Triplett B.A."/>
        </authorList>
    </citation>
    <scope>NUCLEOTIDE SEQUENCE [LARGE SCALE GENOMIC DNA]</scope>
</reference>
<evidence type="ECO:0000313" key="1">
    <source>
        <dbReference type="EMBL" id="AUZ94957.1"/>
    </source>
</evidence>
<dbReference type="RefSeq" id="YP_009611840.1">
    <property type="nucleotide sequence ID" value="NC_042013.1"/>
</dbReference>
<protein>
    <submittedName>
        <fullName evidence="1">Uncharacterized protein</fullName>
    </submittedName>
</protein>
<sequence length="96" mass="11204">MSRGKYSPNCPHAGDRSYEYKYNADKQIPPEFDPKTDVYNERLHFGDYDSEGFDRYGYSSFDSDGKFVGLGNGVDRNGYTEMDYLTMSDDEFFYHL</sequence>
<dbReference type="KEGG" id="vg:40088178"/>
<accession>A0A2L0UZK1</accession>
<dbReference type="Proteomes" id="UP000223025">
    <property type="component" value="Segment"/>
</dbReference>
<organism evidence="1 2">
    <name type="scientific">Agrobacterium phage Atu_ph07</name>
    <dbReference type="NCBI Taxonomy" id="2024264"/>
    <lineage>
        <taxon>Viruses</taxon>
        <taxon>Duplodnaviria</taxon>
        <taxon>Heunggongvirae</taxon>
        <taxon>Uroviricota</taxon>
        <taxon>Caudoviricetes</taxon>
        <taxon>Polybotosvirus</taxon>
        <taxon>Polybotosvirus Atuph07</taxon>
    </lineage>
</organism>
<dbReference type="GeneID" id="40088178"/>